<dbReference type="Proteomes" id="UP000481288">
    <property type="component" value="Unassembled WGS sequence"/>
</dbReference>
<sequence>SISSTRTRLSRPYVARAPSARKKLKTRATATSPPTPIVFQSSGLQPDLRLVVFDQEFHVHSVLLKIYSAFFRKFLDSPDKETAIEAASTGALPARLKFSTPTKFKYEWVTKLDNDAESTDEGNWHLVAASSTLKEPIDLSAYKGDKEYQSRAFEKLLYAMYLKPYKIESCMELMTMTELADYYCALPVLSRTLDGAFLRSPAFVGSIRDLCCETLALATKLRNSTLFRESLVWVLGPWGEERWETLEDPKLKKIAKLARHELSHKISKVQEAIISIIEFAGGEDNSLIRESALEAREDNGGYLNMPRYFQKLCKREAIHVFMEDCGESLDMLMISNLVLEQHRAGKGFADGHFLCVSIDDEDLPWDITEMDW</sequence>
<dbReference type="SUPFAM" id="SSF54695">
    <property type="entry name" value="POZ domain"/>
    <property type="match status" value="1"/>
</dbReference>
<dbReference type="Gene3D" id="3.30.710.10">
    <property type="entry name" value="Potassium Channel Kv1.1, Chain A"/>
    <property type="match status" value="1"/>
</dbReference>
<gene>
    <name evidence="3" type="ORF">LCER1_G009426</name>
</gene>
<protein>
    <recommendedName>
        <fullName evidence="2">BTB domain-containing protein</fullName>
    </recommendedName>
</protein>
<reference evidence="3 4" key="1">
    <citation type="submission" date="2018-05" db="EMBL/GenBank/DDBJ databases">
        <title>Whole genome sequencing for identification of molecular markers to develop diagnostic detection tools for the regulated plant pathogen Lachnellula willkommii.</title>
        <authorList>
            <person name="Giroux E."/>
            <person name="Bilodeau G."/>
        </authorList>
    </citation>
    <scope>NUCLEOTIDE SEQUENCE [LARGE SCALE GENOMIC DNA]</scope>
    <source>
        <strain evidence="3 4">CBS 625.97</strain>
    </source>
</reference>
<dbReference type="EMBL" id="QGMG01002145">
    <property type="protein sequence ID" value="TVY39728.1"/>
    <property type="molecule type" value="Genomic_DNA"/>
</dbReference>
<dbReference type="InterPro" id="IPR011333">
    <property type="entry name" value="SKP1/BTB/POZ_sf"/>
</dbReference>
<dbReference type="CDD" id="cd18186">
    <property type="entry name" value="BTB_POZ_ZBTB_KLHL-like"/>
    <property type="match status" value="1"/>
</dbReference>
<comment type="caution">
    <text evidence="3">The sequence shown here is derived from an EMBL/GenBank/DDBJ whole genome shotgun (WGS) entry which is preliminary data.</text>
</comment>
<evidence type="ECO:0000256" key="1">
    <source>
        <dbReference type="SAM" id="MobiDB-lite"/>
    </source>
</evidence>
<dbReference type="PROSITE" id="PS50097">
    <property type="entry name" value="BTB"/>
    <property type="match status" value="1"/>
</dbReference>
<feature type="domain" description="BTB" evidence="2">
    <location>
        <begin position="46"/>
        <end position="169"/>
    </location>
</feature>
<feature type="non-terminal residue" evidence="3">
    <location>
        <position position="1"/>
    </location>
</feature>
<accession>A0A7D8UIM0</accession>
<proteinExistence type="predicted"/>
<dbReference type="OrthoDB" id="2129688at2759"/>
<feature type="region of interest" description="Disordered" evidence="1">
    <location>
        <begin position="1"/>
        <end position="33"/>
    </location>
</feature>
<dbReference type="InterPro" id="IPR000210">
    <property type="entry name" value="BTB/POZ_dom"/>
</dbReference>
<evidence type="ECO:0000259" key="2">
    <source>
        <dbReference type="PROSITE" id="PS50097"/>
    </source>
</evidence>
<evidence type="ECO:0000313" key="3">
    <source>
        <dbReference type="EMBL" id="TVY39728.1"/>
    </source>
</evidence>
<organism evidence="3 4">
    <name type="scientific">Lachnellula cervina</name>
    <dbReference type="NCBI Taxonomy" id="1316786"/>
    <lineage>
        <taxon>Eukaryota</taxon>
        <taxon>Fungi</taxon>
        <taxon>Dikarya</taxon>
        <taxon>Ascomycota</taxon>
        <taxon>Pezizomycotina</taxon>
        <taxon>Leotiomycetes</taxon>
        <taxon>Helotiales</taxon>
        <taxon>Lachnaceae</taxon>
        <taxon>Lachnellula</taxon>
    </lineage>
</organism>
<evidence type="ECO:0000313" key="4">
    <source>
        <dbReference type="Proteomes" id="UP000481288"/>
    </source>
</evidence>
<keyword evidence="4" id="KW-1185">Reference proteome</keyword>
<dbReference type="AlphaFoldDB" id="A0A7D8UIM0"/>
<name>A0A7D8UIM0_9HELO</name>